<evidence type="ECO:0000259" key="1">
    <source>
        <dbReference type="PROSITE" id="PS51340"/>
    </source>
</evidence>
<dbReference type="EMBL" id="JAVFKN010000011">
    <property type="protein sequence ID" value="MDQ5768745.1"/>
    <property type="molecule type" value="Genomic_DNA"/>
</dbReference>
<dbReference type="PANTHER" id="PTHR14237:SF19">
    <property type="entry name" value="MITOCHONDRIAL AMIDOXIME REDUCING COMPONENT 1"/>
    <property type="match status" value="1"/>
</dbReference>
<dbReference type="SUPFAM" id="SSF50800">
    <property type="entry name" value="PK beta-barrel domain-like"/>
    <property type="match status" value="1"/>
</dbReference>
<dbReference type="Pfam" id="PF03473">
    <property type="entry name" value="MOSC"/>
    <property type="match status" value="1"/>
</dbReference>
<dbReference type="EMBL" id="CP133217">
    <property type="protein sequence ID" value="WML86573.1"/>
    <property type="molecule type" value="Genomic_DNA"/>
</dbReference>
<dbReference type="Pfam" id="PF03476">
    <property type="entry name" value="MOSC_N"/>
    <property type="match status" value="1"/>
</dbReference>
<dbReference type="SUPFAM" id="SSF141673">
    <property type="entry name" value="MOSC N-terminal domain-like"/>
    <property type="match status" value="1"/>
</dbReference>
<evidence type="ECO:0000313" key="2">
    <source>
        <dbReference type="EMBL" id="MDQ5768745.1"/>
    </source>
</evidence>
<dbReference type="InterPro" id="IPR005302">
    <property type="entry name" value="MoCF_Sase_C"/>
</dbReference>
<evidence type="ECO:0000313" key="3">
    <source>
        <dbReference type="EMBL" id="WML86573.1"/>
    </source>
</evidence>
<reference evidence="3 4" key="1">
    <citation type="submission" date="2023-08" db="EMBL/GenBank/DDBJ databases">
        <title>New molecular markers tilS and rpoB for phylogenetic and monitoring studies of the genus Thiothrix biodiversity.</title>
        <authorList>
            <person name="Ravin N.V."/>
            <person name="Smolyakov D."/>
            <person name="Markov N.D."/>
            <person name="Beletsky A.V."/>
            <person name="Mardanov A.V."/>
            <person name="Rudenko T.S."/>
            <person name="Grabovich M.Y."/>
        </authorList>
    </citation>
    <scope>NUCLEOTIDE SEQUENCE</scope>
    <source>
        <strain evidence="3">DNT52</strain>
        <strain evidence="2 4">H33</strain>
    </source>
</reference>
<dbReference type="GO" id="GO:0030170">
    <property type="term" value="F:pyridoxal phosphate binding"/>
    <property type="evidence" value="ECO:0007669"/>
    <property type="project" value="InterPro"/>
</dbReference>
<dbReference type="InterPro" id="IPR011037">
    <property type="entry name" value="Pyrv_Knase-like_insert_dom_sf"/>
</dbReference>
<dbReference type="GO" id="GO:0003824">
    <property type="term" value="F:catalytic activity"/>
    <property type="evidence" value="ECO:0007669"/>
    <property type="project" value="InterPro"/>
</dbReference>
<sequence>MAASMALALFFWSFSLRTCKPRHKRENTDFILGVAMLTISSLHVYPVKSLRGIDLSDAVLTTQGLAFDRQWMLVDATGKFVTQRQIPLLASIGVRLTADCLVLERAGLLPLSIPLAPIPDSRCEVKVWRDTCVGCDEGDVAAHWLTQAVGQWQGSDLRLVRFAPEGVRPVDPAYMEGDSADTAFSDGYPFLIVSEASLAALNVQLLAHGAAAVPMARFRPNIVLSGMEAFGENACKMLTAADASYRFAIRKPCQRCKTTTVDQRTGLIANPKEPLRTLLAMNPYPHLTGAYFGQNATLTTGNGVVIKVGDRLDRQPS</sequence>
<gene>
    <name evidence="2" type="ORF">RCC75_09410</name>
    <name evidence="3" type="ORF">RCG00_20095</name>
</gene>
<proteinExistence type="predicted"/>
<dbReference type="GO" id="GO:0030151">
    <property type="term" value="F:molybdenum ion binding"/>
    <property type="evidence" value="ECO:0007669"/>
    <property type="project" value="InterPro"/>
</dbReference>
<feature type="domain" description="MOSC" evidence="1">
    <location>
        <begin position="157"/>
        <end position="315"/>
    </location>
</feature>
<dbReference type="AlphaFoldDB" id="A0AA51QWU0"/>
<dbReference type="PROSITE" id="PS51340">
    <property type="entry name" value="MOSC"/>
    <property type="match status" value="1"/>
</dbReference>
<dbReference type="PANTHER" id="PTHR14237">
    <property type="entry name" value="MOLYBDOPTERIN COFACTOR SULFURASE MOSC"/>
    <property type="match status" value="1"/>
</dbReference>
<keyword evidence="4" id="KW-1185">Reference proteome</keyword>
<organism evidence="3">
    <name type="scientific">Thiothrix subterranea</name>
    <dbReference type="NCBI Taxonomy" id="2735563"/>
    <lineage>
        <taxon>Bacteria</taxon>
        <taxon>Pseudomonadati</taxon>
        <taxon>Pseudomonadota</taxon>
        <taxon>Gammaproteobacteria</taxon>
        <taxon>Thiotrichales</taxon>
        <taxon>Thiotrichaceae</taxon>
        <taxon>Thiothrix</taxon>
    </lineage>
</organism>
<dbReference type="Proteomes" id="UP001223336">
    <property type="component" value="Unassembled WGS sequence"/>
</dbReference>
<dbReference type="Proteomes" id="UP001229862">
    <property type="component" value="Chromosome"/>
</dbReference>
<name>A0AA51QWU0_9GAMM</name>
<accession>A0AA51QWU0</accession>
<protein>
    <submittedName>
        <fullName evidence="3">MOSC N-terminal beta barrel domain-containing protein</fullName>
    </submittedName>
</protein>
<dbReference type="RefSeq" id="WP_308134716.1">
    <property type="nucleotide sequence ID" value="NZ_CP133197.1"/>
</dbReference>
<dbReference type="InterPro" id="IPR005303">
    <property type="entry name" value="MOCOS_middle"/>
</dbReference>
<evidence type="ECO:0000313" key="4">
    <source>
        <dbReference type="Proteomes" id="UP001223336"/>
    </source>
</evidence>